<evidence type="ECO:0000256" key="4">
    <source>
        <dbReference type="ARBA" id="ARBA00023163"/>
    </source>
</evidence>
<evidence type="ECO:0000256" key="1">
    <source>
        <dbReference type="ARBA" id="ARBA00018672"/>
    </source>
</evidence>
<evidence type="ECO:0000313" key="9">
    <source>
        <dbReference type="EMBL" id="VYT92772.1"/>
    </source>
</evidence>
<gene>
    <name evidence="9" type="ORF">IBLFYP30_01341</name>
</gene>
<dbReference type="PROSITE" id="PS01124">
    <property type="entry name" value="HTH_ARAC_FAMILY_2"/>
    <property type="match status" value="1"/>
</dbReference>
<evidence type="ECO:0000259" key="7">
    <source>
        <dbReference type="PROSITE" id="PS01124"/>
    </source>
</evidence>
<dbReference type="PANTHER" id="PTHR43280">
    <property type="entry name" value="ARAC-FAMILY TRANSCRIPTIONAL REGULATOR"/>
    <property type="match status" value="1"/>
</dbReference>
<dbReference type="Gene3D" id="1.10.10.60">
    <property type="entry name" value="Homeodomain-like"/>
    <property type="match status" value="2"/>
</dbReference>
<comment type="function">
    <text evidence="5">May play the central regulatory role in sporulation. It may be an element of the effector pathway responsible for the activation of sporulation genes in response to nutritional stress. Spo0A may act in concert with spo0H (a sigma factor) to control the expression of some genes that are critical to the sporulation process.</text>
</comment>
<dbReference type="SUPFAM" id="SSF46689">
    <property type="entry name" value="Homeodomain-like"/>
    <property type="match status" value="1"/>
</dbReference>
<dbReference type="Pfam" id="PF00072">
    <property type="entry name" value="Response_reg"/>
    <property type="match status" value="1"/>
</dbReference>
<feature type="domain" description="Response regulatory" evidence="8">
    <location>
        <begin position="3"/>
        <end position="116"/>
    </location>
</feature>
<dbReference type="SMART" id="SM00342">
    <property type="entry name" value="HTH_ARAC"/>
    <property type="match status" value="1"/>
</dbReference>
<feature type="domain" description="HTH araC/xylS-type" evidence="7">
    <location>
        <begin position="127"/>
        <end position="225"/>
    </location>
</feature>
<dbReference type="AlphaFoldDB" id="A0A6N3AYX7"/>
<dbReference type="PROSITE" id="PS50110">
    <property type="entry name" value="RESPONSE_REGULATORY"/>
    <property type="match status" value="1"/>
</dbReference>
<accession>A0A6N3AYX7</accession>
<dbReference type="InterPro" id="IPR018060">
    <property type="entry name" value="HTH_AraC"/>
</dbReference>
<evidence type="ECO:0000256" key="2">
    <source>
        <dbReference type="ARBA" id="ARBA00023015"/>
    </source>
</evidence>
<dbReference type="Pfam" id="PF12833">
    <property type="entry name" value="HTH_18"/>
    <property type="match status" value="1"/>
</dbReference>
<dbReference type="SMART" id="SM00448">
    <property type="entry name" value="REC"/>
    <property type="match status" value="1"/>
</dbReference>
<keyword evidence="2" id="KW-0805">Transcription regulation</keyword>
<evidence type="ECO:0000256" key="6">
    <source>
        <dbReference type="PROSITE-ProRule" id="PRU00169"/>
    </source>
</evidence>
<dbReference type="InterPro" id="IPR009057">
    <property type="entry name" value="Homeodomain-like_sf"/>
</dbReference>
<reference evidence="9" key="1">
    <citation type="submission" date="2019-11" db="EMBL/GenBank/DDBJ databases">
        <authorList>
            <person name="Feng L."/>
        </authorList>
    </citation>
    <scope>NUCLEOTIDE SEQUENCE</scope>
    <source>
        <strain evidence="9">IbartlettiiLFYP30</strain>
    </source>
</reference>
<dbReference type="Gene3D" id="3.40.50.2300">
    <property type="match status" value="1"/>
</dbReference>
<dbReference type="SUPFAM" id="SSF52172">
    <property type="entry name" value="CheY-like"/>
    <property type="match status" value="1"/>
</dbReference>
<dbReference type="PANTHER" id="PTHR43280:SF28">
    <property type="entry name" value="HTH-TYPE TRANSCRIPTIONAL ACTIVATOR RHAS"/>
    <property type="match status" value="1"/>
</dbReference>
<name>A0A6N3AYX7_9FIRM</name>
<dbReference type="GO" id="GO:0000160">
    <property type="term" value="P:phosphorelay signal transduction system"/>
    <property type="evidence" value="ECO:0007669"/>
    <property type="project" value="InterPro"/>
</dbReference>
<keyword evidence="4" id="KW-0804">Transcription</keyword>
<evidence type="ECO:0000256" key="5">
    <source>
        <dbReference type="ARBA" id="ARBA00024867"/>
    </source>
</evidence>
<evidence type="ECO:0000256" key="3">
    <source>
        <dbReference type="ARBA" id="ARBA00023125"/>
    </source>
</evidence>
<keyword evidence="6" id="KW-0597">Phosphoprotein</keyword>
<organism evidence="9">
    <name type="scientific">Intestinibacter bartlettii</name>
    <dbReference type="NCBI Taxonomy" id="261299"/>
    <lineage>
        <taxon>Bacteria</taxon>
        <taxon>Bacillati</taxon>
        <taxon>Bacillota</taxon>
        <taxon>Clostridia</taxon>
        <taxon>Peptostreptococcales</taxon>
        <taxon>Peptostreptococcaceae</taxon>
        <taxon>Intestinibacter</taxon>
    </lineage>
</organism>
<dbReference type="GO" id="GO:0003700">
    <property type="term" value="F:DNA-binding transcription factor activity"/>
    <property type="evidence" value="ECO:0007669"/>
    <property type="project" value="InterPro"/>
</dbReference>
<dbReference type="InterPro" id="IPR011006">
    <property type="entry name" value="CheY-like_superfamily"/>
</dbReference>
<feature type="modified residue" description="4-aspartylphosphate" evidence="6">
    <location>
        <position position="55"/>
    </location>
</feature>
<proteinExistence type="predicted"/>
<dbReference type="EMBL" id="CACRUE010000022">
    <property type="protein sequence ID" value="VYT92772.1"/>
    <property type="molecule type" value="Genomic_DNA"/>
</dbReference>
<dbReference type="CDD" id="cd17536">
    <property type="entry name" value="REC_YesN-like"/>
    <property type="match status" value="1"/>
</dbReference>
<dbReference type="InterPro" id="IPR001789">
    <property type="entry name" value="Sig_transdc_resp-reg_receiver"/>
</dbReference>
<keyword evidence="3" id="KW-0238">DNA-binding</keyword>
<dbReference type="GO" id="GO:0043565">
    <property type="term" value="F:sequence-specific DNA binding"/>
    <property type="evidence" value="ECO:0007669"/>
    <property type="project" value="InterPro"/>
</dbReference>
<protein>
    <recommendedName>
        <fullName evidence="1">Stage 0 sporulation protein A homolog</fullName>
    </recommendedName>
</protein>
<dbReference type="RefSeq" id="WP_156530724.1">
    <property type="nucleotide sequence ID" value="NZ_CACRUE010000022.1"/>
</dbReference>
<evidence type="ECO:0000259" key="8">
    <source>
        <dbReference type="PROSITE" id="PS50110"/>
    </source>
</evidence>
<sequence length="228" mass="26045">MIKTVIIDDEPAVVSIIKYFVKKENLPLDIVGTANRGDEGIELIKKLNPQLVFLDIKMPVVDGFEVMKAVSDTKFIVITAFESFEYAQKSLRLGAKDIILKPIEFKQLTASINRVMGWKFTSNNTVNDVIQYIHSNYDKKIELKTIAANLYLSPDYISKLFKTYMGITINKYINKVRIEKAIELFDNEKVSVKEVALMTGYDSLNNFYKNFKNATGKTPAMYLSEKNK</sequence>